<evidence type="ECO:0000256" key="1">
    <source>
        <dbReference type="ARBA" id="ARBA00022734"/>
    </source>
</evidence>
<dbReference type="Proteomes" id="UP001044222">
    <property type="component" value="Chromosome 13"/>
</dbReference>
<keyword evidence="6" id="KW-1185">Reference proteome</keyword>
<dbReference type="GO" id="GO:0030246">
    <property type="term" value="F:carbohydrate binding"/>
    <property type="evidence" value="ECO:0007669"/>
    <property type="project" value="UniProtKB-UniRule"/>
</dbReference>
<evidence type="ECO:0000259" key="4">
    <source>
        <dbReference type="PROSITE" id="PS51304"/>
    </source>
</evidence>
<dbReference type="FunFam" id="2.60.120.200:FF:000124">
    <property type="entry name" value="Galectin-4"/>
    <property type="match status" value="2"/>
</dbReference>
<dbReference type="InterPro" id="IPR044156">
    <property type="entry name" value="Galectin-like"/>
</dbReference>
<dbReference type="PANTHER" id="PTHR11346:SF32">
    <property type="entry name" value="GALECTIN-4"/>
    <property type="match status" value="1"/>
</dbReference>
<dbReference type="CDD" id="cd00070">
    <property type="entry name" value="GLECT"/>
    <property type="match status" value="4"/>
</dbReference>
<evidence type="ECO:0000256" key="3">
    <source>
        <dbReference type="RuleBase" id="RU102079"/>
    </source>
</evidence>
<feature type="domain" description="Galectin" evidence="4">
    <location>
        <begin position="93"/>
        <end position="224"/>
    </location>
</feature>
<keyword evidence="1 3" id="KW-0430">Lectin</keyword>
<dbReference type="InterPro" id="IPR013320">
    <property type="entry name" value="ConA-like_dom_sf"/>
</dbReference>
<dbReference type="PANTHER" id="PTHR11346">
    <property type="entry name" value="GALECTIN"/>
    <property type="match status" value="1"/>
</dbReference>
<dbReference type="EMBL" id="JAFIRN010000013">
    <property type="protein sequence ID" value="KAG5837429.1"/>
    <property type="molecule type" value="Genomic_DNA"/>
</dbReference>
<reference evidence="5" key="1">
    <citation type="submission" date="2021-01" db="EMBL/GenBank/DDBJ databases">
        <title>A chromosome-scale assembly of European eel, Anguilla anguilla.</title>
        <authorList>
            <person name="Henkel C."/>
            <person name="Jong-Raadsen S.A."/>
            <person name="Dufour S."/>
            <person name="Weltzien F.-A."/>
            <person name="Palstra A.P."/>
            <person name="Pelster B."/>
            <person name="Spaink H.P."/>
            <person name="Van Den Thillart G.E."/>
            <person name="Jansen H."/>
            <person name="Zahm M."/>
            <person name="Klopp C."/>
            <person name="Cedric C."/>
            <person name="Louis A."/>
            <person name="Berthelot C."/>
            <person name="Parey E."/>
            <person name="Roest Crollius H."/>
            <person name="Montfort J."/>
            <person name="Robinson-Rechavi M."/>
            <person name="Bucao C."/>
            <person name="Bouchez O."/>
            <person name="Gislard M."/>
            <person name="Lluch J."/>
            <person name="Milhes M."/>
            <person name="Lampietro C."/>
            <person name="Lopez Roques C."/>
            <person name="Donnadieu C."/>
            <person name="Braasch I."/>
            <person name="Desvignes T."/>
            <person name="Postlethwait J."/>
            <person name="Bobe J."/>
            <person name="Guiguen Y."/>
            <person name="Dirks R."/>
        </authorList>
    </citation>
    <scope>NUCLEOTIDE SEQUENCE</scope>
    <source>
        <strain evidence="5">Tag_6206</strain>
        <tissue evidence="5">Liver</tissue>
    </source>
</reference>
<feature type="domain" description="Galectin" evidence="4">
    <location>
        <begin position="229"/>
        <end position="362"/>
    </location>
</feature>
<dbReference type="SMART" id="SM00908">
    <property type="entry name" value="Gal-bind_lectin"/>
    <property type="match status" value="4"/>
</dbReference>
<dbReference type="SMART" id="SM00276">
    <property type="entry name" value="GLECT"/>
    <property type="match status" value="3"/>
</dbReference>
<keyword evidence="2" id="KW-0677">Repeat</keyword>
<evidence type="ECO:0000313" key="6">
    <source>
        <dbReference type="Proteomes" id="UP001044222"/>
    </source>
</evidence>
<dbReference type="PROSITE" id="PS51304">
    <property type="entry name" value="GALECTIN"/>
    <property type="match status" value="4"/>
</dbReference>
<feature type="domain" description="Galectin" evidence="4">
    <location>
        <begin position="365"/>
        <end position="441"/>
    </location>
</feature>
<proteinExistence type="predicted"/>
<dbReference type="InterPro" id="IPR001079">
    <property type="entry name" value="Galectin_CRD"/>
</dbReference>
<protein>
    <recommendedName>
        <fullName evidence="3">Galectin</fullName>
    </recommendedName>
</protein>
<accession>A0A9D3LX76</accession>
<organism evidence="5 6">
    <name type="scientific">Anguilla anguilla</name>
    <name type="common">European freshwater eel</name>
    <name type="synonym">Muraena anguilla</name>
    <dbReference type="NCBI Taxonomy" id="7936"/>
    <lineage>
        <taxon>Eukaryota</taxon>
        <taxon>Metazoa</taxon>
        <taxon>Chordata</taxon>
        <taxon>Craniata</taxon>
        <taxon>Vertebrata</taxon>
        <taxon>Euteleostomi</taxon>
        <taxon>Actinopterygii</taxon>
        <taxon>Neopterygii</taxon>
        <taxon>Teleostei</taxon>
        <taxon>Anguilliformes</taxon>
        <taxon>Anguillidae</taxon>
        <taxon>Anguilla</taxon>
    </lineage>
</organism>
<gene>
    <name evidence="5" type="ORF">ANANG_G00239160</name>
</gene>
<sequence>MHFNPRFKPKQVVVFNTFRHRRWECEERVQKMPFTPGESFEVLFAVTCEGYQVVVNGAPFYLFKHRIPVQRVTGLQIGGDVSMETVIIGSMPIVVPIHCGLKHGMSLSFKGSIPQDIKRFHINLQSGVESGCNKTLHFNPQFDGTEVVVFNSFQRGSWENEERPSEMPFRKGEDFEIVMNVTAQGYEVKVNGRPFHVFKHRMPVATATAIKIAGDVIMRSFNIEMVNPNMEYIYGGLRCGMSLYFKGTVPQDAKRFSINLHCGSAQGCDNAFHFNPQLDSKVVVFNTMRKGGWEKEERPKEMPFRRGEDFELVYKITAEGYQVNVNGNPFYFFKHRMPFEDVTAIRFVLDVNMEIINVIENEDSYTGTIYGGLREGMYLYFRGTVNQRVDGFSINLQYSQQRGYVKAMHFNPRFKHDPMVVFNTLTRRKWQREEIVHRMPF</sequence>
<feature type="domain" description="Galectin" evidence="4">
    <location>
        <begin position="1"/>
        <end position="89"/>
    </location>
</feature>
<evidence type="ECO:0000313" key="5">
    <source>
        <dbReference type="EMBL" id="KAG5837429.1"/>
    </source>
</evidence>
<name>A0A9D3LX76_ANGAN</name>
<dbReference type="Pfam" id="PF00337">
    <property type="entry name" value="Gal-bind_lectin"/>
    <property type="match status" value="4"/>
</dbReference>
<dbReference type="Gene3D" id="2.60.120.200">
    <property type="match status" value="4"/>
</dbReference>
<comment type="caution">
    <text evidence="5">The sequence shown here is derived from an EMBL/GenBank/DDBJ whole genome shotgun (WGS) entry which is preliminary data.</text>
</comment>
<dbReference type="AlphaFoldDB" id="A0A9D3LX76"/>
<evidence type="ECO:0000256" key="2">
    <source>
        <dbReference type="ARBA" id="ARBA00022737"/>
    </source>
</evidence>
<dbReference type="SUPFAM" id="SSF49899">
    <property type="entry name" value="Concanavalin A-like lectins/glucanases"/>
    <property type="match status" value="4"/>
</dbReference>